<evidence type="ECO:0000313" key="2">
    <source>
        <dbReference type="EMBL" id="CAB4847643.1"/>
    </source>
</evidence>
<evidence type="ECO:0000256" key="1">
    <source>
        <dbReference type="SAM" id="MobiDB-lite"/>
    </source>
</evidence>
<organism evidence="2">
    <name type="scientific">freshwater metagenome</name>
    <dbReference type="NCBI Taxonomy" id="449393"/>
    <lineage>
        <taxon>unclassified sequences</taxon>
        <taxon>metagenomes</taxon>
        <taxon>ecological metagenomes</taxon>
    </lineage>
</organism>
<dbReference type="EMBL" id="CAFBIX010000019">
    <property type="protein sequence ID" value="CAB4847643.1"/>
    <property type="molecule type" value="Genomic_DNA"/>
</dbReference>
<feature type="compositionally biased region" description="Polar residues" evidence="1">
    <location>
        <begin position="78"/>
        <end position="91"/>
    </location>
</feature>
<feature type="region of interest" description="Disordered" evidence="1">
    <location>
        <begin position="75"/>
        <end position="100"/>
    </location>
</feature>
<sequence length="100" mass="10964">MAAKKPAIQMTNGIDDIIKGGIKGATKLIERYGARRTLGDGVVTSASKAVKGRKNVMQNAYGQTYGSLKRAKKASKNFRGTQFPKNQSLTKKQFKKVYPK</sequence>
<name>A0A6J7BUX6_9ZZZZ</name>
<dbReference type="AlphaFoldDB" id="A0A6J7BUX6"/>
<reference evidence="2" key="1">
    <citation type="submission" date="2020-05" db="EMBL/GenBank/DDBJ databases">
        <authorList>
            <person name="Chiriac C."/>
            <person name="Salcher M."/>
            <person name="Ghai R."/>
            <person name="Kavagutti S V."/>
        </authorList>
    </citation>
    <scope>NUCLEOTIDE SEQUENCE</scope>
</reference>
<gene>
    <name evidence="2" type="ORF">UFOPK3278_00640</name>
</gene>
<accession>A0A6J7BUX6</accession>
<protein>
    <submittedName>
        <fullName evidence="2">Unannotated protein</fullName>
    </submittedName>
</protein>
<proteinExistence type="predicted"/>